<protein>
    <submittedName>
        <fullName evidence="2">Tudor domain containing 15</fullName>
    </submittedName>
</protein>
<feature type="non-terminal residue" evidence="2">
    <location>
        <position position="1"/>
    </location>
</feature>
<evidence type="ECO:0000256" key="1">
    <source>
        <dbReference type="SAM" id="MobiDB-lite"/>
    </source>
</evidence>
<dbReference type="AlphaFoldDB" id="A0A1A8R4E9"/>
<organism evidence="2">
    <name type="scientific">Nothobranchius rachovii</name>
    <name type="common">bluefin notho</name>
    <dbReference type="NCBI Taxonomy" id="451742"/>
    <lineage>
        <taxon>Eukaryota</taxon>
        <taxon>Metazoa</taxon>
        <taxon>Chordata</taxon>
        <taxon>Craniata</taxon>
        <taxon>Vertebrata</taxon>
        <taxon>Euteleostomi</taxon>
        <taxon>Actinopterygii</taxon>
        <taxon>Neopterygii</taxon>
        <taxon>Teleostei</taxon>
        <taxon>Neoteleostei</taxon>
        <taxon>Acanthomorphata</taxon>
        <taxon>Ovalentaria</taxon>
        <taxon>Atherinomorphae</taxon>
        <taxon>Cyprinodontiformes</taxon>
        <taxon>Nothobranchiidae</taxon>
        <taxon>Nothobranchius</taxon>
    </lineage>
</organism>
<proteinExistence type="predicted"/>
<reference evidence="2" key="2">
    <citation type="submission" date="2016-06" db="EMBL/GenBank/DDBJ databases">
        <title>The genome of a short-lived fish provides insights into sex chromosome evolution and the genetic control of aging.</title>
        <authorList>
            <person name="Reichwald K."/>
            <person name="Felder M."/>
            <person name="Petzold A."/>
            <person name="Koch P."/>
            <person name="Groth M."/>
            <person name="Platzer M."/>
        </authorList>
    </citation>
    <scope>NUCLEOTIDE SEQUENCE</scope>
    <source>
        <tissue evidence="2">Brain</tissue>
    </source>
</reference>
<name>A0A1A8R4E9_9TELE</name>
<gene>
    <name evidence="2" type="primary">TDRD15</name>
</gene>
<accession>A0A1A8R4E9</accession>
<dbReference type="EMBL" id="HAEH01014527">
    <property type="protein sequence ID" value="SBS00318.1"/>
    <property type="molecule type" value="Transcribed_RNA"/>
</dbReference>
<evidence type="ECO:0000313" key="2">
    <source>
        <dbReference type="EMBL" id="SBS00318.1"/>
    </source>
</evidence>
<reference evidence="2" key="1">
    <citation type="submission" date="2016-05" db="EMBL/GenBank/DDBJ databases">
        <authorList>
            <person name="Lavstsen T."/>
            <person name="Jespersen J.S."/>
        </authorList>
    </citation>
    <scope>NUCLEOTIDE SEQUENCE</scope>
    <source>
        <tissue evidence="2">Brain</tissue>
    </source>
</reference>
<sequence>KMFEYVIPFIIRFERGLCKPEGSDSKGEEDETELGENRDSAKSRSSQCTYE</sequence>
<feature type="region of interest" description="Disordered" evidence="1">
    <location>
        <begin position="18"/>
        <end position="51"/>
    </location>
</feature>